<gene>
    <name evidence="1" type="ORF">AAIG39_15675</name>
</gene>
<comment type="caution">
    <text evidence="1">The sequence shown here is derived from an EMBL/GenBank/DDBJ whole genome shotgun (WGS) entry which is preliminary data.</text>
</comment>
<reference evidence="1 2" key="1">
    <citation type="submission" date="2024-02" db="EMBL/GenBank/DDBJ databases">
        <title>Whole genome of MDR Enterobacteriaceae from southern Thailand.</title>
        <authorList>
            <person name="Surachat K."/>
        </authorList>
    </citation>
    <scope>NUCLEOTIDE SEQUENCE [LARGE SCALE GENOMIC DNA]</scope>
    <source>
        <strain evidence="1 2">PSU_29</strain>
    </source>
</reference>
<dbReference type="EMBL" id="JBCIVJ010000012">
    <property type="protein sequence ID" value="MEN0580428.1"/>
    <property type="molecule type" value="Genomic_DNA"/>
</dbReference>
<keyword evidence="2" id="KW-1185">Reference proteome</keyword>
<name>A0ABU9V704_9ENTR</name>
<evidence type="ECO:0008006" key="3">
    <source>
        <dbReference type="Google" id="ProtNLM"/>
    </source>
</evidence>
<organism evidence="1 2">
    <name type="scientific">Phytobacter palmae</name>
    <dbReference type="NCBI Taxonomy" id="1855371"/>
    <lineage>
        <taxon>Bacteria</taxon>
        <taxon>Pseudomonadati</taxon>
        <taxon>Pseudomonadota</taxon>
        <taxon>Gammaproteobacteria</taxon>
        <taxon>Enterobacterales</taxon>
        <taxon>Enterobacteriaceae</taxon>
        <taxon>Phytobacter</taxon>
    </lineage>
</organism>
<evidence type="ECO:0000313" key="2">
    <source>
        <dbReference type="Proteomes" id="UP001411173"/>
    </source>
</evidence>
<accession>A0ABU9V704</accession>
<proteinExistence type="predicted"/>
<dbReference type="RefSeq" id="WP_343194232.1">
    <property type="nucleotide sequence ID" value="NZ_JBCIVJ010000012.1"/>
</dbReference>
<dbReference type="Proteomes" id="UP001411173">
    <property type="component" value="Unassembled WGS sequence"/>
</dbReference>
<protein>
    <recommendedName>
        <fullName evidence="3">Tetratricopeptide repeat protein</fullName>
    </recommendedName>
</protein>
<evidence type="ECO:0000313" key="1">
    <source>
        <dbReference type="EMBL" id="MEN0580428.1"/>
    </source>
</evidence>
<sequence>MPTFWLCVSWSGNFADNLAKVFAKHGDDDRADELLWQIIEADPNSGNGLLWSMSMKQAREREEGYVVRLGDRCGAARSLVMHDDSGCGRYDGPYTADLV</sequence>